<dbReference type="SUPFAM" id="SSF81321">
    <property type="entry name" value="Family A G protein-coupled receptor-like"/>
    <property type="match status" value="1"/>
</dbReference>
<evidence type="ECO:0000259" key="6">
    <source>
        <dbReference type="PROSITE" id="PS50262"/>
    </source>
</evidence>
<name>A0A811KWX9_9BILA</name>
<accession>A0A811KWX9</accession>
<dbReference type="PROSITE" id="PS50262">
    <property type="entry name" value="G_PROTEIN_RECEP_F1_2"/>
    <property type="match status" value="1"/>
</dbReference>
<dbReference type="Proteomes" id="UP000783686">
    <property type="component" value="Unassembled WGS sequence"/>
</dbReference>
<reference evidence="7" key="1">
    <citation type="submission" date="2020-09" db="EMBL/GenBank/DDBJ databases">
        <authorList>
            <person name="Kikuchi T."/>
        </authorList>
    </citation>
    <scope>NUCLEOTIDE SEQUENCE</scope>
    <source>
        <strain evidence="7">SH1</strain>
    </source>
</reference>
<feature type="transmembrane region" description="Helical" evidence="5">
    <location>
        <begin position="149"/>
        <end position="169"/>
    </location>
</feature>
<evidence type="ECO:0000256" key="5">
    <source>
        <dbReference type="SAM" id="Phobius"/>
    </source>
</evidence>
<dbReference type="CDD" id="cd14978">
    <property type="entry name" value="7tmA_FMRFamide_R-like"/>
    <property type="match status" value="1"/>
</dbReference>
<feature type="transmembrane region" description="Helical" evidence="5">
    <location>
        <begin position="27"/>
        <end position="51"/>
    </location>
</feature>
<feature type="transmembrane region" description="Helical" evidence="5">
    <location>
        <begin position="204"/>
        <end position="224"/>
    </location>
</feature>
<dbReference type="OrthoDB" id="10011262at2759"/>
<dbReference type="Gene3D" id="1.20.1070.10">
    <property type="entry name" value="Rhodopsin 7-helix transmembrane proteins"/>
    <property type="match status" value="1"/>
</dbReference>
<feature type="transmembrane region" description="Helical" evidence="5">
    <location>
        <begin position="104"/>
        <end position="128"/>
    </location>
</feature>
<feature type="transmembrane region" description="Helical" evidence="5">
    <location>
        <begin position="263"/>
        <end position="282"/>
    </location>
</feature>
<feature type="domain" description="G-protein coupled receptors family 1 profile" evidence="6">
    <location>
        <begin position="43"/>
        <end position="340"/>
    </location>
</feature>
<comment type="subcellular location">
    <subcellularLocation>
        <location evidence="1">Membrane</location>
    </subcellularLocation>
</comment>
<dbReference type="InterPro" id="IPR000276">
    <property type="entry name" value="GPCR_Rhodpsn"/>
</dbReference>
<dbReference type="EMBL" id="CAJFDH010000004">
    <property type="protein sequence ID" value="CAD5219394.1"/>
    <property type="molecule type" value="Genomic_DNA"/>
</dbReference>
<comment type="caution">
    <text evidence="7">The sequence shown here is derived from an EMBL/GenBank/DDBJ whole genome shotgun (WGS) entry which is preliminary data.</text>
</comment>
<dbReference type="PANTHER" id="PTHR46641:SF1">
    <property type="entry name" value="G-PROTEIN COUPLED RECEPTORS FAMILY 1 PROFILE DOMAIN-CONTAINING PROTEIN"/>
    <property type="match status" value="1"/>
</dbReference>
<dbReference type="PRINTS" id="PR00237">
    <property type="entry name" value="GPCRRHODOPSN"/>
</dbReference>
<evidence type="ECO:0000256" key="2">
    <source>
        <dbReference type="ARBA" id="ARBA00022692"/>
    </source>
</evidence>
<keyword evidence="3 5" id="KW-1133">Transmembrane helix</keyword>
<protein>
    <recommendedName>
        <fullName evidence="6">G-protein coupled receptors family 1 profile domain-containing protein</fullName>
    </recommendedName>
</protein>
<dbReference type="PANTHER" id="PTHR46641">
    <property type="entry name" value="FMRFAMIDE RECEPTOR-RELATED"/>
    <property type="match status" value="1"/>
</dbReference>
<feature type="transmembrane region" description="Helical" evidence="5">
    <location>
        <begin position="323"/>
        <end position="343"/>
    </location>
</feature>
<evidence type="ECO:0000313" key="8">
    <source>
        <dbReference type="Proteomes" id="UP000614601"/>
    </source>
</evidence>
<feature type="transmembrane region" description="Helical" evidence="5">
    <location>
        <begin position="63"/>
        <end position="84"/>
    </location>
</feature>
<dbReference type="EMBL" id="CAJFCW020000004">
    <property type="protein sequence ID" value="CAG9112482.1"/>
    <property type="molecule type" value="Genomic_DNA"/>
</dbReference>
<proteinExistence type="predicted"/>
<dbReference type="GO" id="GO:0004930">
    <property type="term" value="F:G protein-coupled receptor activity"/>
    <property type="evidence" value="ECO:0007669"/>
    <property type="project" value="InterPro"/>
</dbReference>
<keyword evidence="2 5" id="KW-0812">Transmembrane</keyword>
<evidence type="ECO:0000313" key="7">
    <source>
        <dbReference type="EMBL" id="CAD5219394.1"/>
    </source>
</evidence>
<sequence length="376" mass="43609">MESDVRDCLSDCSCHQNYQFYEYDERFILGVVAWGVIVFGIICNLTSVRIFTHRLMYSTCINWYLTVLSVTDSLVLASAFFVLTLPRLGETFQFWIATRISYKMVPVCYGLMTFAQTASVWITVALSVHRFVGVCYPFRSMDWLSEQKVRRLIVSIIMFAALFNVTRFFEVRVVNNCFRKNIGTLIPVIAPTALRMNPIYRLVFFGWAYTLVMFLLPFVTLIIVNSRVLHSIRRQNRLHRRESTTPAEKQMTKKAEIKERQTTIMLFALVAVFLSCNTLALLSNIMENLGYDDTSAYATLVTFNNFFILAKKKISIPIRLTDYCFAFQVIVNASSNVFIFLLFSEKYRLIMKTYMGLYRRPSRTESQLLTNGPIFL</sequence>
<dbReference type="GO" id="GO:0016020">
    <property type="term" value="C:membrane"/>
    <property type="evidence" value="ECO:0007669"/>
    <property type="project" value="UniProtKB-SubCell"/>
</dbReference>
<dbReference type="InterPro" id="IPR017452">
    <property type="entry name" value="GPCR_Rhodpsn_7TM"/>
</dbReference>
<gene>
    <name evidence="7" type="ORF">BOKJ2_LOCUS8422</name>
</gene>
<dbReference type="InterPro" id="IPR052954">
    <property type="entry name" value="GPCR-Ligand_Int"/>
</dbReference>
<dbReference type="Pfam" id="PF00001">
    <property type="entry name" value="7tm_1"/>
    <property type="match status" value="1"/>
</dbReference>
<dbReference type="AlphaFoldDB" id="A0A811KWX9"/>
<dbReference type="Proteomes" id="UP000614601">
    <property type="component" value="Unassembled WGS sequence"/>
</dbReference>
<evidence type="ECO:0000256" key="3">
    <source>
        <dbReference type="ARBA" id="ARBA00022989"/>
    </source>
</evidence>
<organism evidence="7 8">
    <name type="scientific">Bursaphelenchus okinawaensis</name>
    <dbReference type="NCBI Taxonomy" id="465554"/>
    <lineage>
        <taxon>Eukaryota</taxon>
        <taxon>Metazoa</taxon>
        <taxon>Ecdysozoa</taxon>
        <taxon>Nematoda</taxon>
        <taxon>Chromadorea</taxon>
        <taxon>Rhabditida</taxon>
        <taxon>Tylenchina</taxon>
        <taxon>Tylenchomorpha</taxon>
        <taxon>Aphelenchoidea</taxon>
        <taxon>Aphelenchoididae</taxon>
        <taxon>Bursaphelenchus</taxon>
    </lineage>
</organism>
<evidence type="ECO:0000256" key="1">
    <source>
        <dbReference type="ARBA" id="ARBA00004370"/>
    </source>
</evidence>
<keyword evidence="4 5" id="KW-0472">Membrane</keyword>
<keyword evidence="8" id="KW-1185">Reference proteome</keyword>
<evidence type="ECO:0000256" key="4">
    <source>
        <dbReference type="ARBA" id="ARBA00023136"/>
    </source>
</evidence>